<feature type="region of interest" description="Disordered" evidence="1">
    <location>
        <begin position="1"/>
        <end position="151"/>
    </location>
</feature>
<reference evidence="2" key="1">
    <citation type="journal article" date="2020" name="mSystems">
        <title>Genome- and Community-Level Interaction Insights into Carbon Utilization and Element Cycling Functions of Hydrothermarchaeota in Hydrothermal Sediment.</title>
        <authorList>
            <person name="Zhou Z."/>
            <person name="Liu Y."/>
            <person name="Xu W."/>
            <person name="Pan J."/>
            <person name="Luo Z.H."/>
            <person name="Li M."/>
        </authorList>
    </citation>
    <scope>NUCLEOTIDE SEQUENCE [LARGE SCALE GENOMIC DNA]</scope>
    <source>
        <strain evidence="2">SpSt-381</strain>
    </source>
</reference>
<feature type="region of interest" description="Disordered" evidence="1">
    <location>
        <begin position="237"/>
        <end position="284"/>
    </location>
</feature>
<protein>
    <submittedName>
        <fullName evidence="2">Uncharacterized protein</fullName>
    </submittedName>
</protein>
<dbReference type="EMBL" id="DSQF01000012">
    <property type="protein sequence ID" value="HGZ42720.1"/>
    <property type="molecule type" value="Genomic_DNA"/>
</dbReference>
<proteinExistence type="predicted"/>
<name>A0A832MKR3_UNCEI</name>
<feature type="compositionally biased region" description="Basic and acidic residues" evidence="1">
    <location>
        <begin position="49"/>
        <end position="59"/>
    </location>
</feature>
<feature type="compositionally biased region" description="Polar residues" evidence="1">
    <location>
        <begin position="32"/>
        <end position="44"/>
    </location>
</feature>
<organism evidence="2">
    <name type="scientific">Eiseniibacteriota bacterium</name>
    <dbReference type="NCBI Taxonomy" id="2212470"/>
    <lineage>
        <taxon>Bacteria</taxon>
        <taxon>Candidatus Eiseniibacteriota</taxon>
    </lineage>
</organism>
<sequence>MEDTTDKSSALGNSTDDGAQAAADDDKDGTEQAETNTGASQDGNQAHEGAADGSERTEDSEQDDADSQEGSEKTEAQLLTPEEVAKLPPELKAQYRSMNQRFQERMREAKDAIEEAQRGPKKPGDQGNQPSPARAAVESALKRRGVDPKTLSAEHLASLELVAEVSMEAGQATARQVVTPLELREAKAQVDSYFEKYPDRAKHRVAMAKLDQQTDGKLDLDTLYYAVAGKQLADAAEGRKQKKLRDLSSDNSETGTGSTGKPAGEGDIFDEITAAGGHDNTVLR</sequence>
<comment type="caution">
    <text evidence="2">The sequence shown here is derived from an EMBL/GenBank/DDBJ whole genome shotgun (WGS) entry which is preliminary data.</text>
</comment>
<feature type="compositionally biased region" description="Acidic residues" evidence="1">
    <location>
        <begin position="60"/>
        <end position="69"/>
    </location>
</feature>
<accession>A0A832MKR3</accession>
<gene>
    <name evidence="2" type="ORF">ENR23_04710</name>
</gene>
<dbReference type="AlphaFoldDB" id="A0A832MKR3"/>
<feature type="compositionally biased region" description="Basic and acidic residues" evidence="1">
    <location>
        <begin position="102"/>
        <end position="124"/>
    </location>
</feature>
<evidence type="ECO:0000313" key="2">
    <source>
        <dbReference type="EMBL" id="HGZ42720.1"/>
    </source>
</evidence>
<feature type="compositionally biased region" description="Basic and acidic residues" evidence="1">
    <location>
        <begin position="237"/>
        <end position="248"/>
    </location>
</feature>
<evidence type="ECO:0000256" key="1">
    <source>
        <dbReference type="SAM" id="MobiDB-lite"/>
    </source>
</evidence>